<organism evidence="8 9">
    <name type="scientific">Candidatus Avipropionibacterium avicola</name>
    <dbReference type="NCBI Taxonomy" id="2840701"/>
    <lineage>
        <taxon>Bacteria</taxon>
        <taxon>Bacillati</taxon>
        <taxon>Actinomycetota</taxon>
        <taxon>Actinomycetes</taxon>
        <taxon>Propionibacteriales</taxon>
        <taxon>Propionibacteriaceae</taxon>
        <taxon>Propionibacteriaceae incertae sedis</taxon>
        <taxon>Candidatus Avipropionibacterium</taxon>
    </lineage>
</organism>
<evidence type="ECO:0000256" key="1">
    <source>
        <dbReference type="ARBA" id="ARBA00004141"/>
    </source>
</evidence>
<evidence type="ECO:0000256" key="6">
    <source>
        <dbReference type="SAM" id="Phobius"/>
    </source>
</evidence>
<name>A0A9D1H1Z0_9ACTN</name>
<evidence type="ECO:0000256" key="4">
    <source>
        <dbReference type="ARBA" id="ARBA00022989"/>
    </source>
</evidence>
<comment type="subcellular location">
    <subcellularLocation>
        <location evidence="1">Membrane</location>
        <topology evidence="1">Multi-pass membrane protein</topology>
    </subcellularLocation>
</comment>
<dbReference type="InterPro" id="IPR004307">
    <property type="entry name" value="TspO_MBR"/>
</dbReference>
<feature type="transmembrane region" description="Helical" evidence="6">
    <location>
        <begin position="130"/>
        <end position="151"/>
    </location>
</feature>
<feature type="transmembrane region" description="Helical" evidence="6">
    <location>
        <begin position="99"/>
        <end position="118"/>
    </location>
</feature>
<dbReference type="CDD" id="cd15904">
    <property type="entry name" value="TSPO_MBR"/>
    <property type="match status" value="1"/>
</dbReference>
<dbReference type="PANTHER" id="PTHR10057:SF0">
    <property type="entry name" value="TRANSLOCATOR PROTEIN"/>
    <property type="match status" value="1"/>
</dbReference>
<dbReference type="Pfam" id="PF03073">
    <property type="entry name" value="TspO_MBR"/>
    <property type="match status" value="1"/>
</dbReference>
<dbReference type="EMBL" id="DVLP01000399">
    <property type="protein sequence ID" value="HIT76615.1"/>
    <property type="molecule type" value="Genomic_DNA"/>
</dbReference>
<protein>
    <submittedName>
        <fullName evidence="8">Tryptophan-rich sensory protein</fullName>
    </submittedName>
</protein>
<dbReference type="GO" id="GO:0016020">
    <property type="term" value="C:membrane"/>
    <property type="evidence" value="ECO:0007669"/>
    <property type="project" value="UniProtKB-SubCell"/>
</dbReference>
<comment type="similarity">
    <text evidence="2">Belongs to the TspO/BZRP family.</text>
</comment>
<dbReference type="InterPro" id="IPR038330">
    <property type="entry name" value="TspO/MBR-related_sf"/>
</dbReference>
<feature type="chain" id="PRO_5039358883" evidence="7">
    <location>
        <begin position="20"/>
        <end position="156"/>
    </location>
</feature>
<feature type="signal peptide" evidence="7">
    <location>
        <begin position="1"/>
        <end position="19"/>
    </location>
</feature>
<keyword evidence="5 6" id="KW-0472">Membrane</keyword>
<evidence type="ECO:0000256" key="2">
    <source>
        <dbReference type="ARBA" id="ARBA00007524"/>
    </source>
</evidence>
<evidence type="ECO:0000256" key="5">
    <source>
        <dbReference type="ARBA" id="ARBA00023136"/>
    </source>
</evidence>
<feature type="transmembrane region" description="Helical" evidence="6">
    <location>
        <begin position="45"/>
        <end position="62"/>
    </location>
</feature>
<dbReference type="Proteomes" id="UP000886842">
    <property type="component" value="Unassembled WGS sequence"/>
</dbReference>
<evidence type="ECO:0000313" key="8">
    <source>
        <dbReference type="EMBL" id="HIT76615.1"/>
    </source>
</evidence>
<dbReference type="GO" id="GO:0033013">
    <property type="term" value="P:tetrapyrrole metabolic process"/>
    <property type="evidence" value="ECO:0007669"/>
    <property type="project" value="UniProtKB-ARBA"/>
</dbReference>
<dbReference type="Gene3D" id="1.20.1260.100">
    <property type="entry name" value="TspO/MBR protein"/>
    <property type="match status" value="1"/>
</dbReference>
<evidence type="ECO:0000313" key="9">
    <source>
        <dbReference type="Proteomes" id="UP000886842"/>
    </source>
</evidence>
<keyword evidence="7" id="KW-0732">Signal</keyword>
<feature type="transmembrane region" description="Helical" evidence="6">
    <location>
        <begin position="74"/>
        <end position="93"/>
    </location>
</feature>
<accession>A0A9D1H1Z0</accession>
<dbReference type="PIRSF" id="PIRSF005859">
    <property type="entry name" value="PBR"/>
    <property type="match status" value="1"/>
</dbReference>
<keyword evidence="3 6" id="KW-0812">Transmembrane</keyword>
<keyword evidence="4 6" id="KW-1133">Transmembrane helix</keyword>
<comment type="caution">
    <text evidence="8">The sequence shown here is derived from an EMBL/GenBank/DDBJ whole genome shotgun (WGS) entry which is preliminary data.</text>
</comment>
<evidence type="ECO:0000256" key="3">
    <source>
        <dbReference type="ARBA" id="ARBA00022692"/>
    </source>
</evidence>
<evidence type="ECO:0000256" key="7">
    <source>
        <dbReference type="SAM" id="SignalP"/>
    </source>
</evidence>
<reference evidence="8" key="2">
    <citation type="journal article" date="2021" name="PeerJ">
        <title>Extensive microbial diversity within the chicken gut microbiome revealed by metagenomics and culture.</title>
        <authorList>
            <person name="Gilroy R."/>
            <person name="Ravi A."/>
            <person name="Getino M."/>
            <person name="Pursley I."/>
            <person name="Horton D.L."/>
            <person name="Alikhan N.F."/>
            <person name="Baker D."/>
            <person name="Gharbi K."/>
            <person name="Hall N."/>
            <person name="Watson M."/>
            <person name="Adriaenssens E.M."/>
            <person name="Foster-Nyarko E."/>
            <person name="Jarju S."/>
            <person name="Secka A."/>
            <person name="Antonio M."/>
            <person name="Oren A."/>
            <person name="Chaudhuri R.R."/>
            <person name="La Ragione R."/>
            <person name="Hildebrand F."/>
            <person name="Pallen M.J."/>
        </authorList>
    </citation>
    <scope>NUCLEOTIDE SEQUENCE</scope>
    <source>
        <strain evidence="8">ChiGjej1B1-24693</strain>
    </source>
</reference>
<dbReference type="AlphaFoldDB" id="A0A9D1H1Z0"/>
<sequence length="156" mass="16664">MRIPPLLVSGAAVTATAMAGAAATDPESDWYQSLAKPDWQPPPSAFPVVWTALYATIAGAVAKAYKHCPEQERAALVRSVGVNLGLNAGWSWLFFRSRHLGLAAVGAALLAMSSMKLVKRVGRHSRAAGVWLVPYALWTCFATVLSTDIAVRNSED</sequence>
<proteinExistence type="inferred from homology"/>
<gene>
    <name evidence="8" type="ORF">IAA98_13620</name>
</gene>
<dbReference type="PANTHER" id="PTHR10057">
    <property type="entry name" value="PERIPHERAL-TYPE BENZODIAZEPINE RECEPTOR"/>
    <property type="match status" value="1"/>
</dbReference>
<reference evidence="8" key="1">
    <citation type="submission" date="2020-10" db="EMBL/GenBank/DDBJ databases">
        <authorList>
            <person name="Gilroy R."/>
        </authorList>
    </citation>
    <scope>NUCLEOTIDE SEQUENCE</scope>
    <source>
        <strain evidence="8">ChiGjej1B1-24693</strain>
    </source>
</reference>
<dbReference type="FunFam" id="1.20.1260.100:FF:000001">
    <property type="entry name" value="translocator protein 2"/>
    <property type="match status" value="1"/>
</dbReference>